<evidence type="ECO:0000256" key="2">
    <source>
        <dbReference type="ARBA" id="ARBA00022692"/>
    </source>
</evidence>
<keyword evidence="4" id="KW-0744">Spermatogenesis</keyword>
<evidence type="ECO:0000256" key="8">
    <source>
        <dbReference type="ARBA" id="ARBA00037695"/>
    </source>
</evidence>
<dbReference type="Pfam" id="PF14650">
    <property type="entry name" value="FAM75"/>
    <property type="match status" value="1"/>
</dbReference>
<feature type="region of interest" description="Disordered" evidence="9">
    <location>
        <begin position="1"/>
        <end position="40"/>
    </location>
</feature>
<keyword evidence="3" id="KW-0221">Differentiation</keyword>
<name>L5K4P1_PTEAL</name>
<dbReference type="GO" id="GO:0007283">
    <property type="term" value="P:spermatogenesis"/>
    <property type="evidence" value="ECO:0007669"/>
    <property type="project" value="UniProtKB-KW"/>
</dbReference>
<evidence type="ECO:0000256" key="7">
    <source>
        <dbReference type="ARBA" id="ARBA00035009"/>
    </source>
</evidence>
<feature type="region of interest" description="Disordered" evidence="9">
    <location>
        <begin position="472"/>
        <end position="492"/>
    </location>
</feature>
<dbReference type="PANTHER" id="PTHR21859:SF55">
    <property type="entry name" value="SPERMATOGENESIS-ASSOCIATED PROTEIN 31A1-RELATED"/>
    <property type="match status" value="1"/>
</dbReference>
<feature type="compositionally biased region" description="Basic and acidic residues" evidence="9">
    <location>
        <begin position="472"/>
        <end position="481"/>
    </location>
</feature>
<feature type="region of interest" description="Disordered" evidence="9">
    <location>
        <begin position="1072"/>
        <end position="1100"/>
    </location>
</feature>
<gene>
    <name evidence="11" type="ORF">PAL_GLEAN10000235</name>
</gene>
<feature type="compositionally biased region" description="Polar residues" evidence="9">
    <location>
        <begin position="1"/>
        <end position="20"/>
    </location>
</feature>
<feature type="region of interest" description="Disordered" evidence="9">
    <location>
        <begin position="977"/>
        <end position="998"/>
    </location>
</feature>
<evidence type="ECO:0000256" key="3">
    <source>
        <dbReference type="ARBA" id="ARBA00022782"/>
    </source>
</evidence>
<dbReference type="GO" id="GO:0016020">
    <property type="term" value="C:membrane"/>
    <property type="evidence" value="ECO:0007669"/>
    <property type="project" value="UniProtKB-SubCell"/>
</dbReference>
<evidence type="ECO:0000259" key="10">
    <source>
        <dbReference type="Pfam" id="PF14650"/>
    </source>
</evidence>
<dbReference type="GO" id="GO:0030154">
    <property type="term" value="P:cell differentiation"/>
    <property type="evidence" value="ECO:0007669"/>
    <property type="project" value="UniProtKB-KW"/>
</dbReference>
<evidence type="ECO:0000256" key="1">
    <source>
        <dbReference type="ARBA" id="ARBA00004167"/>
    </source>
</evidence>
<organism evidence="11 12">
    <name type="scientific">Pteropus alecto</name>
    <name type="common">Black flying fox</name>
    <dbReference type="NCBI Taxonomy" id="9402"/>
    <lineage>
        <taxon>Eukaryota</taxon>
        <taxon>Metazoa</taxon>
        <taxon>Chordata</taxon>
        <taxon>Craniata</taxon>
        <taxon>Vertebrata</taxon>
        <taxon>Euteleostomi</taxon>
        <taxon>Mammalia</taxon>
        <taxon>Eutheria</taxon>
        <taxon>Laurasiatheria</taxon>
        <taxon>Chiroptera</taxon>
        <taxon>Yinpterochiroptera</taxon>
        <taxon>Pteropodoidea</taxon>
        <taxon>Pteropodidae</taxon>
        <taxon>Pteropodinae</taxon>
        <taxon>Pteropus</taxon>
    </lineage>
</organism>
<keyword evidence="12" id="KW-1185">Reference proteome</keyword>
<feature type="compositionally biased region" description="Basic and acidic residues" evidence="9">
    <location>
        <begin position="901"/>
        <end position="920"/>
    </location>
</feature>
<sequence length="1178" mass="132330">MDSKAHSLSTSTHFKSQQEQVSHHLPEDSSRRHPTDEQIETSTLSFFNPDVQKPISGRVELKIWKEQEKKEGSDYHLNSLTNMIKSLGDEQDALWGMKGKPEKLLGPEKHLHPETFETNLQQKCSQLFWGLPFLHSESLVATVRETPPEFPSVIFNEFPHALPLQIRRKVTSHLTLAQPLPHPVTQPKLLTPAMPQFQTPPLAQIQTQTHLPPFSPPQTRTTGVSCPTTQDKARSFISISYQDLEPHFWKKQLEGERSFPFLVKKPQVLSSKVNPNFPQENGASHTPRPVSLAFEDVINPEILEQLEQHLQKRFVHYRHVAGLPHWMQLSLELPQLDGEFPQAHQAQGMRGTFQTSAFTGNSSQDAEKIGYRHPAMIPPRMDLGKDVGHNARKIIKDVHRGSTSCPVKVLEESYEDSKRDLVKTSTVGPEKKYPENFLRVHSVRTSGQISEGRIPMDVHHSRIAANHALDLPRESNAHTEARNPASSKSWESHMNTSHEVFSRRPQARQLLEAHIKRFWVRHRWGLPLKVLKPVKFFKLKKAQPSPLRWSLFNPSATSASGAHSKAKFTKFGGKPPQFHSGEEFLTEESVPSPQLFPGDRVISDDSVPGLQPLLRDKVITVESMPTLVSPLLAPSTACEEIQKDVVERPPSDDHGSSESPLIGQMGRVSSQSLTCPFVGRIWHSEIAMEVEKESLEPNPSSVVAKTEPRKESGGQTSQDSKLELNLEVQSSRAKEARKAVRAKEAPALSVTLEPCVTLRRSESPESSKKRSSPTNLVAQDPAKPCLDAQLSQLDFQRLVQSENHPQGHTTTVLLQDCETGVLLQDCATDTLLQGCHSDVFLVADVLASPGSLFSSKSISSGDMSASKVLNDYISSGGSSQQESLRLQDQSKSQSTTFIPTYEKENNGRPKPGEHKEKLAEMRTSQDSGISAALRKKSEESLRSKSFQLMQKEQPPPESFLKNRIKYFLQWMFPRKDKGLKDDPHKGQPASAADQSCEPVKSRSIMGSRATEAQVLVTAVGQILEEKMALHHGLCPSEVNCCKGELQAPVGPHLCYQRALSYKEQRRVMKNMADDDQFTPNGHNHPNKSRRSRDRDSKWLIPPRKLGSQDRLYQQELRLTRPSGHLYYCPVRCPLPRYVFLGQPECASHAFAGRNFMQEKMYTMQRETFLSHVSTSSMC</sequence>
<proteinExistence type="inferred from homology"/>
<dbReference type="PANTHER" id="PTHR21859">
    <property type="entry name" value="ACROSOME-SPECIFIC PROTEIN"/>
    <property type="match status" value="1"/>
</dbReference>
<comment type="similarity">
    <text evidence="7">Belongs to the SPATA31 family.</text>
</comment>
<dbReference type="InParanoid" id="L5K4P1"/>
<comment type="subcellular location">
    <subcellularLocation>
        <location evidence="1">Membrane</location>
        <topology evidence="1">Single-pass membrane protein</topology>
    </subcellularLocation>
</comment>
<dbReference type="STRING" id="9402.L5K4P1"/>
<feature type="region of interest" description="Disordered" evidence="9">
    <location>
        <begin position="691"/>
        <end position="725"/>
    </location>
</feature>
<dbReference type="InterPro" id="IPR039509">
    <property type="entry name" value="SPATA31"/>
</dbReference>
<dbReference type="Proteomes" id="UP000010552">
    <property type="component" value="Unassembled WGS sequence"/>
</dbReference>
<feature type="domain" description="SPATA31" evidence="10">
    <location>
        <begin position="109"/>
        <end position="462"/>
    </location>
</feature>
<comment type="function">
    <text evidence="8">May play a role in spermatogenesis.</text>
</comment>
<keyword evidence="6" id="KW-0472">Membrane</keyword>
<reference evidence="12" key="1">
    <citation type="journal article" date="2013" name="Science">
        <title>Comparative analysis of bat genomes provides insight into the evolution of flight and immunity.</title>
        <authorList>
            <person name="Zhang G."/>
            <person name="Cowled C."/>
            <person name="Shi Z."/>
            <person name="Huang Z."/>
            <person name="Bishop-Lilly K.A."/>
            <person name="Fang X."/>
            <person name="Wynne J.W."/>
            <person name="Xiong Z."/>
            <person name="Baker M.L."/>
            <person name="Zhao W."/>
            <person name="Tachedjian M."/>
            <person name="Zhu Y."/>
            <person name="Zhou P."/>
            <person name="Jiang X."/>
            <person name="Ng J."/>
            <person name="Yang L."/>
            <person name="Wu L."/>
            <person name="Xiao J."/>
            <person name="Feng Y."/>
            <person name="Chen Y."/>
            <person name="Sun X."/>
            <person name="Zhang Y."/>
            <person name="Marsh G.A."/>
            <person name="Crameri G."/>
            <person name="Broder C.C."/>
            <person name="Frey K.G."/>
            <person name="Wang L.F."/>
            <person name="Wang J."/>
        </authorList>
    </citation>
    <scope>NUCLEOTIDE SEQUENCE [LARGE SCALE GENOMIC DNA]</scope>
</reference>
<evidence type="ECO:0000256" key="6">
    <source>
        <dbReference type="ARBA" id="ARBA00023136"/>
    </source>
</evidence>
<evidence type="ECO:0000256" key="4">
    <source>
        <dbReference type="ARBA" id="ARBA00022871"/>
    </source>
</evidence>
<dbReference type="eggNOG" id="ENOG502RU0E">
    <property type="taxonomic scope" value="Eukaryota"/>
</dbReference>
<feature type="compositionally biased region" description="Basic and acidic residues" evidence="9">
    <location>
        <begin position="21"/>
        <end position="36"/>
    </location>
</feature>
<protein>
    <recommendedName>
        <fullName evidence="10">SPATA31 domain-containing protein</fullName>
    </recommendedName>
</protein>
<dbReference type="AlphaFoldDB" id="L5K4P1"/>
<feature type="compositionally biased region" description="Polar residues" evidence="9">
    <location>
        <begin position="879"/>
        <end position="898"/>
    </location>
</feature>
<evidence type="ECO:0000313" key="12">
    <source>
        <dbReference type="Proteomes" id="UP000010552"/>
    </source>
</evidence>
<keyword evidence="2" id="KW-0812">Transmembrane</keyword>
<feature type="compositionally biased region" description="Basic and acidic residues" evidence="9">
    <location>
        <begin position="759"/>
        <end position="768"/>
    </location>
</feature>
<accession>L5K4P1</accession>
<keyword evidence="5" id="KW-1133">Transmembrane helix</keyword>
<evidence type="ECO:0000256" key="5">
    <source>
        <dbReference type="ARBA" id="ARBA00022989"/>
    </source>
</evidence>
<evidence type="ECO:0000256" key="9">
    <source>
        <dbReference type="SAM" id="MobiDB-lite"/>
    </source>
</evidence>
<feature type="region of interest" description="Disordered" evidence="9">
    <location>
        <begin position="879"/>
        <end position="936"/>
    </location>
</feature>
<feature type="region of interest" description="Disordered" evidence="9">
    <location>
        <begin position="756"/>
        <end position="782"/>
    </location>
</feature>
<dbReference type="EMBL" id="KB031008">
    <property type="protein sequence ID" value="ELK06689.1"/>
    <property type="molecule type" value="Genomic_DNA"/>
</dbReference>
<evidence type="ECO:0000313" key="11">
    <source>
        <dbReference type="EMBL" id="ELK06689.1"/>
    </source>
</evidence>